<evidence type="ECO:0000256" key="3">
    <source>
        <dbReference type="SAM" id="SignalP"/>
    </source>
</evidence>
<reference evidence="5 6" key="1">
    <citation type="submission" date="2018-03" db="EMBL/GenBank/DDBJ databases">
        <authorList>
            <person name="Fogelqvist J."/>
        </authorList>
    </citation>
    <scope>NUCLEOTIDE SEQUENCE [LARGE SCALE GENOMIC DNA]</scope>
</reference>
<keyword evidence="1 3" id="KW-0732">Signal</keyword>
<evidence type="ECO:0000256" key="2">
    <source>
        <dbReference type="ARBA" id="ARBA00022737"/>
    </source>
</evidence>
<dbReference type="PROSITE" id="PS50919">
    <property type="entry name" value="MIR"/>
    <property type="match status" value="2"/>
</dbReference>
<dbReference type="Gene3D" id="2.80.10.50">
    <property type="match status" value="1"/>
</dbReference>
<evidence type="ECO:0000256" key="1">
    <source>
        <dbReference type="ARBA" id="ARBA00022729"/>
    </source>
</evidence>
<dbReference type="Pfam" id="PF02815">
    <property type="entry name" value="MIR"/>
    <property type="match status" value="1"/>
</dbReference>
<dbReference type="PANTHER" id="PTHR46809:SF2">
    <property type="entry name" value="GH21273P"/>
    <property type="match status" value="1"/>
</dbReference>
<geneLocation type="mitochondrion" evidence="5"/>
<dbReference type="SUPFAM" id="SSF82109">
    <property type="entry name" value="MIR domain"/>
    <property type="match status" value="1"/>
</dbReference>
<feature type="domain" description="MIR" evidence="4">
    <location>
        <begin position="157"/>
        <end position="219"/>
    </location>
</feature>
<protein>
    <recommendedName>
        <fullName evidence="4">MIR domain-containing protein</fullName>
    </recommendedName>
</protein>
<dbReference type="InterPro" id="IPR016093">
    <property type="entry name" value="MIR_motif"/>
</dbReference>
<feature type="signal peptide" evidence="3">
    <location>
        <begin position="1"/>
        <end position="27"/>
    </location>
</feature>
<dbReference type="EMBL" id="OVEO01000008">
    <property type="protein sequence ID" value="SPQ97783.1"/>
    <property type="molecule type" value="Genomic_DNA"/>
</dbReference>
<organism evidence="5 6">
    <name type="scientific">Plasmodiophora brassicae</name>
    <name type="common">Clubroot disease agent</name>
    <dbReference type="NCBI Taxonomy" id="37360"/>
    <lineage>
        <taxon>Eukaryota</taxon>
        <taxon>Sar</taxon>
        <taxon>Rhizaria</taxon>
        <taxon>Endomyxa</taxon>
        <taxon>Phytomyxea</taxon>
        <taxon>Plasmodiophorida</taxon>
        <taxon>Plasmodiophoridae</taxon>
        <taxon>Plasmodiophora</taxon>
    </lineage>
</organism>
<dbReference type="CDD" id="cd23279">
    <property type="entry name" value="beta-trefoil_MIR_SDF2-like"/>
    <property type="match status" value="1"/>
</dbReference>
<name>A0A3P3YC92_PLABS</name>
<feature type="chain" id="PRO_5018091339" description="MIR domain-containing protein" evidence="3">
    <location>
        <begin position="28"/>
        <end position="227"/>
    </location>
</feature>
<proteinExistence type="predicted"/>
<dbReference type="PANTHER" id="PTHR46809">
    <property type="entry name" value="STROMAL CELL-DERIVED FACTOR 2-LIKE PROTEIN"/>
    <property type="match status" value="1"/>
</dbReference>
<evidence type="ECO:0000259" key="4">
    <source>
        <dbReference type="PROSITE" id="PS50919"/>
    </source>
</evidence>
<gene>
    <name evidence="5" type="ORF">PLBR_LOCUS4998</name>
</gene>
<sequence length="227" mass="24554">MTRTTTVALRAAAAVVVACICFGGALGDDDHDDDHMSEFPVVTMLSAVQLLHSSGYRLHSHPISYGSGSGQQSVTALKGAANHENLFQVHNADKEPVVAAGSPVKCGSVVRLRHVATKKWLHSHLHDSPISKNQEVSCFGDAGQSDTGDNWRVQCSGENWTRDADVQLVHVDTNTYLSARLSNMFTQGNCPGCPINGQLEVYCQRSSSDQQTKWKTAEGVFFRPSGK</sequence>
<accession>A0A3P3YC92</accession>
<feature type="domain" description="MIR" evidence="4">
    <location>
        <begin position="101"/>
        <end position="156"/>
    </location>
</feature>
<keyword evidence="2" id="KW-0677">Repeat</keyword>
<dbReference type="InterPro" id="IPR036300">
    <property type="entry name" value="MIR_dom_sf"/>
</dbReference>
<dbReference type="AlphaFoldDB" id="A0A3P3YC92"/>
<evidence type="ECO:0000313" key="5">
    <source>
        <dbReference type="EMBL" id="SPQ97783.1"/>
    </source>
</evidence>
<dbReference type="Proteomes" id="UP000290189">
    <property type="component" value="Unassembled WGS sequence"/>
</dbReference>
<keyword evidence="5" id="KW-0496">Mitochondrion</keyword>
<evidence type="ECO:0000313" key="6">
    <source>
        <dbReference type="Proteomes" id="UP000290189"/>
    </source>
</evidence>
<dbReference type="SMART" id="SM00472">
    <property type="entry name" value="MIR"/>
    <property type="match status" value="3"/>
</dbReference>